<dbReference type="InterPro" id="IPR015421">
    <property type="entry name" value="PyrdxlP-dep_Trfase_major"/>
</dbReference>
<evidence type="ECO:0000256" key="4">
    <source>
        <dbReference type="ARBA" id="ARBA00010008"/>
    </source>
</evidence>
<protein>
    <submittedName>
        <fullName evidence="11">7-keto-8-aminopelargonic acid synthase</fullName>
    </submittedName>
</protein>
<dbReference type="Proteomes" id="UP000316726">
    <property type="component" value="Chromosome 6"/>
</dbReference>
<accession>A0A5B8MN36</accession>
<dbReference type="AlphaFoldDB" id="A0A5B8MN36"/>
<dbReference type="GO" id="GO:0009102">
    <property type="term" value="P:biotin biosynthetic process"/>
    <property type="evidence" value="ECO:0007669"/>
    <property type="project" value="TreeGrafter"/>
</dbReference>
<keyword evidence="12" id="KW-1185">Reference proteome</keyword>
<evidence type="ECO:0000256" key="2">
    <source>
        <dbReference type="ARBA" id="ARBA00004760"/>
    </source>
</evidence>
<dbReference type="EMBL" id="HBHL01013008">
    <property type="protein sequence ID" value="CAD9719691.1"/>
    <property type="molecule type" value="Transcribed_RNA"/>
</dbReference>
<evidence type="ECO:0000313" key="12">
    <source>
        <dbReference type="Proteomes" id="UP000316726"/>
    </source>
</evidence>
<dbReference type="Gene3D" id="3.40.640.10">
    <property type="entry name" value="Type I PLP-dependent aspartate aminotransferase-like (Major domain)"/>
    <property type="match status" value="1"/>
</dbReference>
<dbReference type="Pfam" id="PF00155">
    <property type="entry name" value="Aminotran_1_2"/>
    <property type="match status" value="1"/>
</dbReference>
<dbReference type="PROSITE" id="PS00599">
    <property type="entry name" value="AA_TRANSFER_CLASS_2"/>
    <property type="match status" value="1"/>
</dbReference>
<reference evidence="11 12" key="1">
    <citation type="submission" date="2018-07" db="EMBL/GenBank/DDBJ databases">
        <title>The complete nuclear genome of the prasinophyte Chloropicon primus (CCMP1205).</title>
        <authorList>
            <person name="Pombert J.-F."/>
            <person name="Otis C."/>
            <person name="Turmel M."/>
            <person name="Lemieux C."/>
        </authorList>
    </citation>
    <scope>NUCLEOTIDE SEQUENCE [LARGE SCALE GENOMIC DNA]</scope>
    <source>
        <strain evidence="11 12">CCMP1205</strain>
    </source>
</reference>
<comment type="similarity">
    <text evidence="4">Belongs to the class-II pyridoxal-phosphate-dependent aminotransferase family. BioF subfamily.</text>
</comment>
<dbReference type="OrthoDB" id="10263824at2759"/>
<dbReference type="GO" id="GO:0016020">
    <property type="term" value="C:membrane"/>
    <property type="evidence" value="ECO:0007669"/>
    <property type="project" value="GOC"/>
</dbReference>
<organism evidence="11 12">
    <name type="scientific">Chloropicon primus</name>
    <dbReference type="NCBI Taxonomy" id="1764295"/>
    <lineage>
        <taxon>Eukaryota</taxon>
        <taxon>Viridiplantae</taxon>
        <taxon>Chlorophyta</taxon>
        <taxon>Chloropicophyceae</taxon>
        <taxon>Chloropicales</taxon>
        <taxon>Chloropicaceae</taxon>
        <taxon>Chloropicon</taxon>
    </lineage>
</organism>
<dbReference type="UniPathway" id="UPA00222"/>
<comment type="pathway">
    <text evidence="3">Sphingolipid metabolism.</text>
</comment>
<keyword evidence="5" id="KW-0808">Transferase</keyword>
<proteinExistence type="inferred from homology"/>
<keyword evidence="7" id="KW-0443">Lipid metabolism</keyword>
<evidence type="ECO:0000256" key="7">
    <source>
        <dbReference type="ARBA" id="ARBA00022919"/>
    </source>
</evidence>
<evidence type="ECO:0000256" key="3">
    <source>
        <dbReference type="ARBA" id="ARBA00004991"/>
    </source>
</evidence>
<dbReference type="EMBL" id="CP031039">
    <property type="protein sequence ID" value="QDZ21976.1"/>
    <property type="molecule type" value="Genomic_DNA"/>
</dbReference>
<sequence length="416" mass="45646">MPLSEAWLCHVRGALGRLEEQSLLRETTRSDNGIVTHFGTNDYLGIAQRRLPDRAAANGEGGREYRGSVLVSGYSKAHENLEDKILELKGLSRRRGSRALLFPSGYAANLSVGMALCTVHEGQDPSQTIHVYSDSLNHASIIDGIRYARATTRRGTGRSVLHIYKHNDARDLRAKLEEENESGLKIVFTESVFSMDGDVCDLRGIVRLKREHKFLLVLDEAHATLVLGDKGGGLAQALGLSSEVDLSVGTLSKAVGSLGGFVVAHTPLLRSIVLNKGRPVIYSTSLPVALVEQACDNICFGMSKEGRKLRQRLRKNVTLLVRALAKRGFLCGSGAMDGELVSPIVPVDMPSERYAMEASLYLRKNHKIFVPAIRPPTVPTSRLRIAVCAMHSEQELLSLADAVAEFERHHRLRSKL</sequence>
<reference evidence="10" key="2">
    <citation type="submission" date="2021-01" db="EMBL/GenBank/DDBJ databases">
        <authorList>
            <person name="Corre E."/>
            <person name="Pelletier E."/>
            <person name="Niang G."/>
            <person name="Scheremetjew M."/>
            <person name="Finn R."/>
            <person name="Kale V."/>
            <person name="Holt S."/>
            <person name="Cochrane G."/>
            <person name="Meng A."/>
            <person name="Brown T."/>
            <person name="Cohen L."/>
        </authorList>
    </citation>
    <scope>NUCLEOTIDE SEQUENCE</scope>
    <source>
        <strain evidence="10">CCMP1205</strain>
    </source>
</reference>
<name>A0A5B8MN36_9CHLO</name>
<dbReference type="InterPro" id="IPR015424">
    <property type="entry name" value="PyrdxlP-dep_Trfase"/>
</dbReference>
<comment type="pathway">
    <text evidence="2">Lipid metabolism; sphingolipid metabolism.</text>
</comment>
<dbReference type="InterPro" id="IPR001917">
    <property type="entry name" value="Aminotrans_II_pyridoxalP_BS"/>
</dbReference>
<dbReference type="STRING" id="1764295.A0A5B8MN36"/>
<keyword evidence="7" id="KW-0746">Sphingolipid metabolism</keyword>
<dbReference type="InterPro" id="IPR050087">
    <property type="entry name" value="AON_synthase_class-II"/>
</dbReference>
<dbReference type="SUPFAM" id="SSF53383">
    <property type="entry name" value="PLP-dependent transferases"/>
    <property type="match status" value="1"/>
</dbReference>
<evidence type="ECO:0000256" key="5">
    <source>
        <dbReference type="ARBA" id="ARBA00022679"/>
    </source>
</evidence>
<dbReference type="InterPro" id="IPR004839">
    <property type="entry name" value="Aminotransferase_I/II_large"/>
</dbReference>
<dbReference type="PANTHER" id="PTHR13693">
    <property type="entry name" value="CLASS II AMINOTRANSFERASE/8-AMINO-7-OXONONANOATE SYNTHASE"/>
    <property type="match status" value="1"/>
</dbReference>
<feature type="domain" description="Aminotransferase class I/classII large" evidence="9">
    <location>
        <begin position="35"/>
        <end position="402"/>
    </location>
</feature>
<dbReference type="GO" id="GO:0030170">
    <property type="term" value="F:pyridoxal phosphate binding"/>
    <property type="evidence" value="ECO:0007669"/>
    <property type="project" value="InterPro"/>
</dbReference>
<dbReference type="GO" id="GO:0006665">
    <property type="term" value="P:sphingolipid metabolic process"/>
    <property type="evidence" value="ECO:0007669"/>
    <property type="project" value="UniProtKB-UniPathway"/>
</dbReference>
<gene>
    <name evidence="11" type="ORF">A3770_06p44940</name>
    <name evidence="10" type="ORF">CPRI1469_LOCUS8557</name>
</gene>
<evidence type="ECO:0000256" key="1">
    <source>
        <dbReference type="ARBA" id="ARBA00001933"/>
    </source>
</evidence>
<evidence type="ECO:0000259" key="9">
    <source>
        <dbReference type="Pfam" id="PF00155"/>
    </source>
</evidence>
<comment type="cofactor">
    <cofactor evidence="1 8">
        <name>pyridoxal 5'-phosphate</name>
        <dbReference type="ChEBI" id="CHEBI:597326"/>
    </cofactor>
</comment>
<dbReference type="InterPro" id="IPR015422">
    <property type="entry name" value="PyrdxlP-dep_Trfase_small"/>
</dbReference>
<evidence type="ECO:0000256" key="8">
    <source>
        <dbReference type="RuleBase" id="RU003693"/>
    </source>
</evidence>
<evidence type="ECO:0000313" key="10">
    <source>
        <dbReference type="EMBL" id="CAD9719691.1"/>
    </source>
</evidence>
<evidence type="ECO:0000256" key="6">
    <source>
        <dbReference type="ARBA" id="ARBA00022898"/>
    </source>
</evidence>
<dbReference type="GO" id="GO:0016740">
    <property type="term" value="F:transferase activity"/>
    <property type="evidence" value="ECO:0007669"/>
    <property type="project" value="UniProtKB-KW"/>
</dbReference>
<dbReference type="PANTHER" id="PTHR13693:SF77">
    <property type="entry name" value="8-AMINO-7-OXONONANOATE SYNTHASE"/>
    <property type="match status" value="1"/>
</dbReference>
<evidence type="ECO:0000313" key="11">
    <source>
        <dbReference type="EMBL" id="QDZ21976.1"/>
    </source>
</evidence>
<keyword evidence="6 8" id="KW-0663">Pyridoxal phosphate</keyword>
<dbReference type="Gene3D" id="3.90.1150.10">
    <property type="entry name" value="Aspartate Aminotransferase, domain 1"/>
    <property type="match status" value="1"/>
</dbReference>